<dbReference type="Pfam" id="PF01209">
    <property type="entry name" value="Ubie_methyltran"/>
    <property type="match status" value="1"/>
</dbReference>
<dbReference type="GO" id="GO:0032259">
    <property type="term" value="P:methylation"/>
    <property type="evidence" value="ECO:0007669"/>
    <property type="project" value="UniProtKB-KW"/>
</dbReference>
<dbReference type="PROSITE" id="PS51608">
    <property type="entry name" value="SAM_MT_UBIE"/>
    <property type="match status" value="1"/>
</dbReference>
<reference evidence="6" key="1">
    <citation type="submission" date="2018-05" db="EMBL/GenBank/DDBJ databases">
        <title>Leptospira yasudae sp. nov. and Leptospira stimsonii sp. nov., two pathogenic species of the genus Leptospira isolated from environmental sources.</title>
        <authorList>
            <person name="Casanovas-Massana A."/>
            <person name="Hamond C."/>
            <person name="Santos L.A."/>
            <person name="Hacker K.P."/>
            <person name="Balassiano I."/>
            <person name="Medeiros M.A."/>
            <person name="Reis M.G."/>
            <person name="Ko A.I."/>
            <person name="Wunder E.A."/>
        </authorList>
    </citation>
    <scope>NUCLEOTIDE SEQUENCE [LARGE SCALE GENOMIC DNA]</scope>
    <source>
        <strain evidence="6">Yale</strain>
    </source>
</reference>
<evidence type="ECO:0000256" key="2">
    <source>
        <dbReference type="ARBA" id="ARBA00022603"/>
    </source>
</evidence>
<dbReference type="CDD" id="cd02440">
    <property type="entry name" value="AdoMet_MTases"/>
    <property type="match status" value="1"/>
</dbReference>
<accession>A0A396Z8B0</accession>
<comment type="caution">
    <text evidence="5">The sequence shown here is derived from an EMBL/GenBank/DDBJ whole genome shotgun (WGS) entry which is preliminary data.</text>
</comment>
<dbReference type="RefSeq" id="WP_118969529.1">
    <property type="nucleotide sequence ID" value="NZ_QHCT01000004.1"/>
</dbReference>
<dbReference type="GO" id="GO:0008168">
    <property type="term" value="F:methyltransferase activity"/>
    <property type="evidence" value="ECO:0007669"/>
    <property type="project" value="UniProtKB-KW"/>
</dbReference>
<keyword evidence="4" id="KW-0949">S-adenosyl-L-methionine</keyword>
<evidence type="ECO:0000313" key="6">
    <source>
        <dbReference type="Proteomes" id="UP000265798"/>
    </source>
</evidence>
<proteinExistence type="predicted"/>
<keyword evidence="1" id="KW-0474">Menaquinone biosynthesis</keyword>
<evidence type="ECO:0000256" key="1">
    <source>
        <dbReference type="ARBA" id="ARBA00022428"/>
    </source>
</evidence>
<name>A0A396Z8B0_9LEPT</name>
<dbReference type="Proteomes" id="UP000265798">
    <property type="component" value="Unassembled WGS sequence"/>
</dbReference>
<dbReference type="PANTHER" id="PTHR43591">
    <property type="entry name" value="METHYLTRANSFERASE"/>
    <property type="match status" value="1"/>
</dbReference>
<organism evidence="5 6">
    <name type="scientific">Leptospira stimsonii</name>
    <dbReference type="NCBI Taxonomy" id="2202203"/>
    <lineage>
        <taxon>Bacteria</taxon>
        <taxon>Pseudomonadati</taxon>
        <taxon>Spirochaetota</taxon>
        <taxon>Spirochaetia</taxon>
        <taxon>Leptospirales</taxon>
        <taxon>Leptospiraceae</taxon>
        <taxon>Leptospira</taxon>
    </lineage>
</organism>
<dbReference type="InterPro" id="IPR004033">
    <property type="entry name" value="UbiE/COQ5_MeTrFase"/>
</dbReference>
<evidence type="ECO:0000313" key="5">
    <source>
        <dbReference type="EMBL" id="RHX89370.1"/>
    </source>
</evidence>
<protein>
    <submittedName>
        <fullName evidence="5">Methyltransferase type 11</fullName>
    </submittedName>
</protein>
<evidence type="ECO:0000256" key="3">
    <source>
        <dbReference type="ARBA" id="ARBA00022679"/>
    </source>
</evidence>
<keyword evidence="2 5" id="KW-0489">Methyltransferase</keyword>
<evidence type="ECO:0000256" key="4">
    <source>
        <dbReference type="ARBA" id="ARBA00022691"/>
    </source>
</evidence>
<dbReference type="AlphaFoldDB" id="A0A396Z8B0"/>
<dbReference type="InterPro" id="IPR029063">
    <property type="entry name" value="SAM-dependent_MTases_sf"/>
</dbReference>
<dbReference type="Gene3D" id="3.40.50.150">
    <property type="entry name" value="Vaccinia Virus protein VP39"/>
    <property type="match status" value="1"/>
</dbReference>
<dbReference type="OrthoDB" id="9808140at2"/>
<dbReference type="SUPFAM" id="SSF53335">
    <property type="entry name" value="S-adenosyl-L-methionine-dependent methyltransferases"/>
    <property type="match status" value="1"/>
</dbReference>
<dbReference type="PANTHER" id="PTHR43591:SF24">
    <property type="entry name" value="2-METHOXY-6-POLYPRENYL-1,4-BENZOQUINOL METHYLASE, MITOCHONDRIAL"/>
    <property type="match status" value="1"/>
</dbReference>
<dbReference type="GO" id="GO:0009234">
    <property type="term" value="P:menaquinone biosynthetic process"/>
    <property type="evidence" value="ECO:0007669"/>
    <property type="project" value="UniProtKB-KW"/>
</dbReference>
<dbReference type="EMBL" id="QHCT01000004">
    <property type="protein sequence ID" value="RHX89370.1"/>
    <property type="molecule type" value="Genomic_DNA"/>
</dbReference>
<keyword evidence="3 5" id="KW-0808">Transferase</keyword>
<gene>
    <name evidence="5" type="ORF">DLM75_16185</name>
</gene>
<sequence>MELHLQEIREQQKESWNRFSPGWKKWDDLFMDFLKPMGDEIIRRLDLKKTDRVLDIAAGTGEPGLTIATLVKDGSVLITDLAEDMLIVAKENARRRGITNIETQACDVSELPFPDNTFDAISCRFGFMFFPDMKLAASEMFRVLKPGGKVATSVWNVPDKNFWITAVMGAIQKNMNLPAPIPGAPGMFRCSEKNLIFNLFREVGLKNVFVKEVDGKLKCQTAETYWNVMTEVAAPIVAALSKADENLKEKIKEEVFQSVNQKYSSGDVQIESSALVVWGEKS</sequence>